<dbReference type="Proteomes" id="UP000298652">
    <property type="component" value="Chromosome 4"/>
</dbReference>
<sequence length="82" mass="9497">MVSHDLPCCNVIPLILFILELNENVDQPSIILRSFADRFQKLRHAFWHLLASLMKHFSSRICNPIFHESTKILSVLLVLSLL</sequence>
<evidence type="ECO:0000313" key="1">
    <source>
        <dbReference type="EMBL" id="TKW20076.1"/>
    </source>
</evidence>
<evidence type="ECO:0000313" key="2">
    <source>
        <dbReference type="Proteomes" id="UP000298652"/>
    </source>
</evidence>
<proteinExistence type="predicted"/>
<gene>
    <name evidence="1" type="ORF">SEVIR_4G076301v2</name>
</gene>
<organism evidence="1 2">
    <name type="scientific">Setaria viridis</name>
    <name type="common">Green bristlegrass</name>
    <name type="synonym">Setaria italica subsp. viridis</name>
    <dbReference type="NCBI Taxonomy" id="4556"/>
    <lineage>
        <taxon>Eukaryota</taxon>
        <taxon>Viridiplantae</taxon>
        <taxon>Streptophyta</taxon>
        <taxon>Embryophyta</taxon>
        <taxon>Tracheophyta</taxon>
        <taxon>Spermatophyta</taxon>
        <taxon>Magnoliopsida</taxon>
        <taxon>Liliopsida</taxon>
        <taxon>Poales</taxon>
        <taxon>Poaceae</taxon>
        <taxon>PACMAD clade</taxon>
        <taxon>Panicoideae</taxon>
        <taxon>Panicodae</taxon>
        <taxon>Paniceae</taxon>
        <taxon>Cenchrinae</taxon>
        <taxon>Setaria</taxon>
    </lineage>
</organism>
<reference evidence="1" key="1">
    <citation type="submission" date="2019-03" db="EMBL/GenBank/DDBJ databases">
        <title>WGS assembly of Setaria viridis.</title>
        <authorList>
            <person name="Huang P."/>
            <person name="Jenkins J."/>
            <person name="Grimwood J."/>
            <person name="Barry K."/>
            <person name="Healey A."/>
            <person name="Mamidi S."/>
            <person name="Sreedasyam A."/>
            <person name="Shu S."/>
            <person name="Feldman M."/>
            <person name="Wu J."/>
            <person name="Yu Y."/>
            <person name="Chen C."/>
            <person name="Johnson J."/>
            <person name="Rokhsar D."/>
            <person name="Baxter I."/>
            <person name="Schmutz J."/>
            <person name="Brutnell T."/>
            <person name="Kellogg E."/>
        </authorList>
    </citation>
    <scope>NUCLEOTIDE SEQUENCE [LARGE SCALE GENOMIC DNA]</scope>
</reference>
<protein>
    <submittedName>
        <fullName evidence="1">Uncharacterized protein</fullName>
    </submittedName>
</protein>
<keyword evidence="2" id="KW-1185">Reference proteome</keyword>
<dbReference type="AlphaFoldDB" id="A0A4V6D7Z2"/>
<dbReference type="EMBL" id="CM016555">
    <property type="protein sequence ID" value="TKW20076.1"/>
    <property type="molecule type" value="Genomic_DNA"/>
</dbReference>
<name>A0A4V6D7Z2_SETVI</name>
<dbReference type="Gramene" id="TKW20076">
    <property type="protein sequence ID" value="TKW20076"/>
    <property type="gene ID" value="SEVIR_4G076301v2"/>
</dbReference>
<accession>A0A4V6D7Z2</accession>